<dbReference type="GO" id="GO:0032040">
    <property type="term" value="C:small-subunit processome"/>
    <property type="evidence" value="ECO:0007669"/>
    <property type="project" value="TreeGrafter"/>
</dbReference>
<dbReference type="GO" id="GO:0000462">
    <property type="term" value="P:maturation of SSU-rRNA from tricistronic rRNA transcript (SSU-rRNA, 5.8S rRNA, LSU-rRNA)"/>
    <property type="evidence" value="ECO:0007669"/>
    <property type="project" value="TreeGrafter"/>
</dbReference>
<proteinExistence type="predicted"/>
<dbReference type="PANTHER" id="PTHR13237:SF9">
    <property type="entry name" value="NEUROGUIDIN"/>
    <property type="match status" value="1"/>
</dbReference>
<accession>A0A6A7BS68</accession>
<evidence type="ECO:0000313" key="3">
    <source>
        <dbReference type="Proteomes" id="UP000799421"/>
    </source>
</evidence>
<gene>
    <name evidence="2" type="ORF">K470DRAFT_145479</name>
</gene>
<feature type="compositionally biased region" description="Acidic residues" evidence="1">
    <location>
        <begin position="120"/>
        <end position="133"/>
    </location>
</feature>
<dbReference type="OrthoDB" id="203440at2759"/>
<dbReference type="AlphaFoldDB" id="A0A6A7BS68"/>
<sequence length="310" mass="35106">MSAEEILTQIATSTDAAASNLTSRIAIFPGGISLLDLKNELFLAYLQFLALRNLVIIRGVKDNRQVKDMEEESITQNLAELRTWLERGIKPLEERIRTQVEKVLRCAEDADSAPKRVNPVEEESEGEDEEDEEAVARPLTTSFPTKEAPKVEEGKGKGKVYRPPRFQPMAMPEKKSKHALRTSRAVEEFIQADLADAPTAQPSIGSGLHDAGERRRAKERERKEYEEINLVRLPQEKKKKGRHGRDRMGDGLNVLEGLSGDYSMTSSKGREGALEKSKKRSRDVDAQEGAVGERFERKRKRLEKRSNRRR</sequence>
<feature type="compositionally biased region" description="Basic and acidic residues" evidence="1">
    <location>
        <begin position="210"/>
        <end position="226"/>
    </location>
</feature>
<reference evidence="2" key="1">
    <citation type="journal article" date="2020" name="Stud. Mycol.">
        <title>101 Dothideomycetes genomes: a test case for predicting lifestyles and emergence of pathogens.</title>
        <authorList>
            <person name="Haridas S."/>
            <person name="Albert R."/>
            <person name="Binder M."/>
            <person name="Bloem J."/>
            <person name="Labutti K."/>
            <person name="Salamov A."/>
            <person name="Andreopoulos B."/>
            <person name="Baker S."/>
            <person name="Barry K."/>
            <person name="Bills G."/>
            <person name="Bluhm B."/>
            <person name="Cannon C."/>
            <person name="Castanera R."/>
            <person name="Culley D."/>
            <person name="Daum C."/>
            <person name="Ezra D."/>
            <person name="Gonzalez J."/>
            <person name="Henrissat B."/>
            <person name="Kuo A."/>
            <person name="Liang C."/>
            <person name="Lipzen A."/>
            <person name="Lutzoni F."/>
            <person name="Magnuson J."/>
            <person name="Mondo S."/>
            <person name="Nolan M."/>
            <person name="Ohm R."/>
            <person name="Pangilinan J."/>
            <person name="Park H.-J."/>
            <person name="Ramirez L."/>
            <person name="Alfaro M."/>
            <person name="Sun H."/>
            <person name="Tritt A."/>
            <person name="Yoshinaga Y."/>
            <person name="Zwiers L.-H."/>
            <person name="Turgeon B."/>
            <person name="Goodwin S."/>
            <person name="Spatafora J."/>
            <person name="Crous P."/>
            <person name="Grigoriev I."/>
        </authorList>
    </citation>
    <scope>NUCLEOTIDE SEQUENCE</scope>
    <source>
        <strain evidence="2">CBS 480.64</strain>
    </source>
</reference>
<keyword evidence="3" id="KW-1185">Reference proteome</keyword>
<evidence type="ECO:0000313" key="2">
    <source>
        <dbReference type="EMBL" id="KAF2858074.1"/>
    </source>
</evidence>
<feature type="region of interest" description="Disordered" evidence="1">
    <location>
        <begin position="111"/>
        <end position="182"/>
    </location>
</feature>
<protein>
    <submittedName>
        <fullName evidence="2">Uncharacterized protein</fullName>
    </submittedName>
</protein>
<feature type="compositionally biased region" description="Basic and acidic residues" evidence="1">
    <location>
        <begin position="147"/>
        <end position="156"/>
    </location>
</feature>
<feature type="region of interest" description="Disordered" evidence="1">
    <location>
        <begin position="196"/>
        <end position="310"/>
    </location>
</feature>
<dbReference type="PANTHER" id="PTHR13237">
    <property type="entry name" value="SOMETHING ABOUT SILENCING PROTEIN 10-RELATED"/>
    <property type="match status" value="1"/>
</dbReference>
<organism evidence="2 3">
    <name type="scientific">Piedraia hortae CBS 480.64</name>
    <dbReference type="NCBI Taxonomy" id="1314780"/>
    <lineage>
        <taxon>Eukaryota</taxon>
        <taxon>Fungi</taxon>
        <taxon>Dikarya</taxon>
        <taxon>Ascomycota</taxon>
        <taxon>Pezizomycotina</taxon>
        <taxon>Dothideomycetes</taxon>
        <taxon>Dothideomycetidae</taxon>
        <taxon>Capnodiales</taxon>
        <taxon>Piedraiaceae</taxon>
        <taxon>Piedraia</taxon>
    </lineage>
</organism>
<dbReference type="InterPro" id="IPR007146">
    <property type="entry name" value="Sas10/Utp3/C1D"/>
</dbReference>
<dbReference type="Proteomes" id="UP000799421">
    <property type="component" value="Unassembled WGS sequence"/>
</dbReference>
<feature type="compositionally biased region" description="Basic residues" evidence="1">
    <location>
        <begin position="297"/>
        <end position="310"/>
    </location>
</feature>
<dbReference type="EMBL" id="MU006018">
    <property type="protein sequence ID" value="KAF2858074.1"/>
    <property type="molecule type" value="Genomic_DNA"/>
</dbReference>
<name>A0A6A7BS68_9PEZI</name>
<dbReference type="Pfam" id="PF04000">
    <property type="entry name" value="Sas10_Utp3"/>
    <property type="match status" value="1"/>
</dbReference>
<evidence type="ECO:0000256" key="1">
    <source>
        <dbReference type="SAM" id="MobiDB-lite"/>
    </source>
</evidence>